<proteinExistence type="predicted"/>
<sequence>MKLRVGIAVTVTAACVAVEFLHSTCWITHCSGRGEHQHGGTPPCGGNDSSEDSFLVLHTRSTLDHMDHLEQRGPQKNAALDTICQDEVSSDTASDCFEASTAVRGCAGGRGVSV</sequence>
<comment type="caution">
    <text evidence="2">The sequence shown here is derived from an EMBL/GenBank/DDBJ whole genome shotgun (WGS) entry which is preliminary data.</text>
</comment>
<gene>
    <name evidence="2" type="ORF">E5288_WYG020488</name>
</gene>
<accession>A0A6B0S4G2</accession>
<keyword evidence="1" id="KW-0732">Signal</keyword>
<organism evidence="2 3">
    <name type="scientific">Bos mutus</name>
    <name type="common">wild yak</name>
    <dbReference type="NCBI Taxonomy" id="72004"/>
    <lineage>
        <taxon>Eukaryota</taxon>
        <taxon>Metazoa</taxon>
        <taxon>Chordata</taxon>
        <taxon>Craniata</taxon>
        <taxon>Vertebrata</taxon>
        <taxon>Euteleostomi</taxon>
        <taxon>Mammalia</taxon>
        <taxon>Eutheria</taxon>
        <taxon>Laurasiatheria</taxon>
        <taxon>Artiodactyla</taxon>
        <taxon>Ruminantia</taxon>
        <taxon>Pecora</taxon>
        <taxon>Bovidae</taxon>
        <taxon>Bovinae</taxon>
        <taxon>Bos</taxon>
    </lineage>
</organism>
<dbReference type="EMBL" id="VBQZ03000173">
    <property type="protein sequence ID" value="MXQ96742.1"/>
    <property type="molecule type" value="Genomic_DNA"/>
</dbReference>
<name>A0A6B0S4G2_9CETA</name>
<evidence type="ECO:0008006" key="4">
    <source>
        <dbReference type="Google" id="ProtNLM"/>
    </source>
</evidence>
<dbReference type="Proteomes" id="UP000322234">
    <property type="component" value="Unassembled WGS sequence"/>
</dbReference>
<protein>
    <recommendedName>
        <fullName evidence="4">Secreted protein</fullName>
    </recommendedName>
</protein>
<evidence type="ECO:0000313" key="2">
    <source>
        <dbReference type="EMBL" id="MXQ96742.1"/>
    </source>
</evidence>
<keyword evidence="3" id="KW-1185">Reference proteome</keyword>
<feature type="chain" id="PRO_5025338282" description="Secreted protein" evidence="1">
    <location>
        <begin position="18"/>
        <end position="114"/>
    </location>
</feature>
<evidence type="ECO:0000313" key="3">
    <source>
        <dbReference type="Proteomes" id="UP000322234"/>
    </source>
</evidence>
<reference evidence="2" key="1">
    <citation type="submission" date="2019-10" db="EMBL/GenBank/DDBJ databases">
        <title>The sequence and de novo assembly of the wild yak genome.</title>
        <authorList>
            <person name="Liu Y."/>
        </authorList>
    </citation>
    <scope>NUCLEOTIDE SEQUENCE [LARGE SCALE GENOMIC DNA]</scope>
    <source>
        <strain evidence="2">WY2019</strain>
    </source>
</reference>
<evidence type="ECO:0000256" key="1">
    <source>
        <dbReference type="SAM" id="SignalP"/>
    </source>
</evidence>
<dbReference type="AlphaFoldDB" id="A0A6B0S4G2"/>
<dbReference type="PROSITE" id="PS51257">
    <property type="entry name" value="PROKAR_LIPOPROTEIN"/>
    <property type="match status" value="1"/>
</dbReference>
<feature type="signal peptide" evidence="1">
    <location>
        <begin position="1"/>
        <end position="17"/>
    </location>
</feature>